<proteinExistence type="predicted"/>
<name>A0A2H3BAH5_9AGAR</name>
<dbReference type="Proteomes" id="UP000218334">
    <property type="component" value="Unassembled WGS sequence"/>
</dbReference>
<evidence type="ECO:0000313" key="1">
    <source>
        <dbReference type="EMBL" id="PBK65894.1"/>
    </source>
</evidence>
<accession>A0A2H3BAH5</accession>
<organism evidence="1 2">
    <name type="scientific">Armillaria solidipes</name>
    <dbReference type="NCBI Taxonomy" id="1076256"/>
    <lineage>
        <taxon>Eukaryota</taxon>
        <taxon>Fungi</taxon>
        <taxon>Dikarya</taxon>
        <taxon>Basidiomycota</taxon>
        <taxon>Agaricomycotina</taxon>
        <taxon>Agaricomycetes</taxon>
        <taxon>Agaricomycetidae</taxon>
        <taxon>Agaricales</taxon>
        <taxon>Marasmiineae</taxon>
        <taxon>Physalacriaceae</taxon>
        <taxon>Armillaria</taxon>
    </lineage>
</organism>
<protein>
    <submittedName>
        <fullName evidence="1">Uncharacterized protein</fullName>
    </submittedName>
</protein>
<sequence>MWIGRFKIPGSRACAIGRGSQIGRGEWAGRGVSRNCFRFFSDTAVIPFLVAISLSRLRYVGGGWGSPDDCFNLNPPPHDPLRSVPSKLEYSTLPKLAEREYHFGRFPVLMYSCGSPSSGP</sequence>
<evidence type="ECO:0000313" key="2">
    <source>
        <dbReference type="Proteomes" id="UP000218334"/>
    </source>
</evidence>
<dbReference type="EMBL" id="KZ293443">
    <property type="protein sequence ID" value="PBK65894.1"/>
    <property type="molecule type" value="Genomic_DNA"/>
</dbReference>
<dbReference type="AlphaFoldDB" id="A0A2H3BAH5"/>
<gene>
    <name evidence="1" type="ORF">ARMSODRAFT_379803</name>
</gene>
<reference evidence="2" key="1">
    <citation type="journal article" date="2017" name="Nat. Ecol. Evol.">
        <title>Genome expansion and lineage-specific genetic innovations in the forest pathogenic fungi Armillaria.</title>
        <authorList>
            <person name="Sipos G."/>
            <person name="Prasanna A.N."/>
            <person name="Walter M.C."/>
            <person name="O'Connor E."/>
            <person name="Balint B."/>
            <person name="Krizsan K."/>
            <person name="Kiss B."/>
            <person name="Hess J."/>
            <person name="Varga T."/>
            <person name="Slot J."/>
            <person name="Riley R."/>
            <person name="Boka B."/>
            <person name="Rigling D."/>
            <person name="Barry K."/>
            <person name="Lee J."/>
            <person name="Mihaltcheva S."/>
            <person name="LaButti K."/>
            <person name="Lipzen A."/>
            <person name="Waldron R."/>
            <person name="Moloney N.M."/>
            <person name="Sperisen C."/>
            <person name="Kredics L."/>
            <person name="Vagvoelgyi C."/>
            <person name="Patrignani A."/>
            <person name="Fitzpatrick D."/>
            <person name="Nagy I."/>
            <person name="Doyle S."/>
            <person name="Anderson J.B."/>
            <person name="Grigoriev I.V."/>
            <person name="Gueldener U."/>
            <person name="Muensterkoetter M."/>
            <person name="Nagy L.G."/>
        </authorList>
    </citation>
    <scope>NUCLEOTIDE SEQUENCE [LARGE SCALE GENOMIC DNA]</scope>
    <source>
        <strain evidence="2">28-4</strain>
    </source>
</reference>
<keyword evidence="2" id="KW-1185">Reference proteome</keyword>